<protein>
    <submittedName>
        <fullName evidence="8">PspC domain-containing protein</fullName>
    </submittedName>
</protein>
<feature type="domain" description="Phage shock protein PspC N-terminal" evidence="7">
    <location>
        <begin position="4"/>
        <end position="61"/>
    </location>
</feature>
<keyword evidence="4 6" id="KW-1133">Transmembrane helix</keyword>
<keyword evidence="3 6" id="KW-0812">Transmembrane</keyword>
<reference evidence="8" key="1">
    <citation type="submission" date="2024-07" db="EMBL/GenBank/DDBJ databases">
        <authorList>
            <person name="Kim Y.J."/>
            <person name="Jeong J.Y."/>
        </authorList>
    </citation>
    <scope>NUCLEOTIDE SEQUENCE</scope>
    <source>
        <strain evidence="8">GIHE-MW2</strain>
    </source>
</reference>
<dbReference type="PANTHER" id="PTHR33885">
    <property type="entry name" value="PHAGE SHOCK PROTEIN C"/>
    <property type="match status" value="1"/>
</dbReference>
<evidence type="ECO:0000256" key="4">
    <source>
        <dbReference type="ARBA" id="ARBA00022989"/>
    </source>
</evidence>
<dbReference type="InterPro" id="IPR052027">
    <property type="entry name" value="PspC"/>
</dbReference>
<evidence type="ECO:0000256" key="6">
    <source>
        <dbReference type="SAM" id="Phobius"/>
    </source>
</evidence>
<dbReference type="Pfam" id="PF04024">
    <property type="entry name" value="PspC"/>
    <property type="match status" value="1"/>
</dbReference>
<proteinExistence type="predicted"/>
<dbReference type="EMBL" id="CP159837">
    <property type="protein sequence ID" value="XCM38875.1"/>
    <property type="molecule type" value="Genomic_DNA"/>
</dbReference>
<name>A0AAU8JJF9_9CYAN</name>
<evidence type="ECO:0000256" key="5">
    <source>
        <dbReference type="ARBA" id="ARBA00023136"/>
    </source>
</evidence>
<gene>
    <name evidence="8" type="ORF">ABWT76_001753</name>
</gene>
<sequence>METKKLYRSRNGKAIAGICAGLGKYFQIDPVIIRLGFIFLALAGGPGVIIYVIMWIVVPEEP</sequence>
<dbReference type="InterPro" id="IPR007168">
    <property type="entry name" value="Phageshock_PspC_N"/>
</dbReference>
<evidence type="ECO:0000256" key="1">
    <source>
        <dbReference type="ARBA" id="ARBA00004162"/>
    </source>
</evidence>
<dbReference type="RefSeq" id="WP_354635964.1">
    <property type="nucleotide sequence ID" value="NZ_CP159837.1"/>
</dbReference>
<dbReference type="GO" id="GO:0005886">
    <property type="term" value="C:plasma membrane"/>
    <property type="evidence" value="ECO:0007669"/>
    <property type="project" value="UniProtKB-SubCell"/>
</dbReference>
<keyword evidence="5 6" id="KW-0472">Membrane</keyword>
<comment type="subcellular location">
    <subcellularLocation>
        <location evidence="1">Cell membrane</location>
        <topology evidence="1">Single-pass membrane protein</topology>
    </subcellularLocation>
</comment>
<evidence type="ECO:0000256" key="2">
    <source>
        <dbReference type="ARBA" id="ARBA00022475"/>
    </source>
</evidence>
<dbReference type="AlphaFoldDB" id="A0AAU8JJF9"/>
<keyword evidence="2" id="KW-1003">Cell membrane</keyword>
<dbReference type="PANTHER" id="PTHR33885:SF3">
    <property type="entry name" value="PHAGE SHOCK PROTEIN C"/>
    <property type="match status" value="1"/>
</dbReference>
<accession>A0AAU8JJF9</accession>
<organism evidence="8">
    <name type="scientific">Planktothricoides raciborskii GIHE-MW2</name>
    <dbReference type="NCBI Taxonomy" id="2792601"/>
    <lineage>
        <taxon>Bacteria</taxon>
        <taxon>Bacillati</taxon>
        <taxon>Cyanobacteriota</taxon>
        <taxon>Cyanophyceae</taxon>
        <taxon>Oscillatoriophycideae</taxon>
        <taxon>Oscillatoriales</taxon>
        <taxon>Oscillatoriaceae</taxon>
        <taxon>Planktothricoides</taxon>
    </lineage>
</organism>
<evidence type="ECO:0000259" key="7">
    <source>
        <dbReference type="Pfam" id="PF04024"/>
    </source>
</evidence>
<feature type="transmembrane region" description="Helical" evidence="6">
    <location>
        <begin position="31"/>
        <end position="58"/>
    </location>
</feature>
<evidence type="ECO:0000256" key="3">
    <source>
        <dbReference type="ARBA" id="ARBA00022692"/>
    </source>
</evidence>
<evidence type="ECO:0000313" key="8">
    <source>
        <dbReference type="EMBL" id="XCM38875.1"/>
    </source>
</evidence>